<sequence>MPTRNLLSPDFRRVSILLFCIVLFCASVVVNGAQKESSSNSLELTEVQRKALDKFREQMMPNLEQDYMKDDFFLMHWLEAKEWKVGEAETMLMKSLQWRKQNRMDNIQEENWTDMMREYPYQIDTFDKQGRPVGTLSASKWDIRRAVSQGRVPRLQRYMYKMLDELNDKLYQVRSNGTKNATQWSAIVNADGFGLFKHACPACVPVWVNFVNSASDHYPGFVESISLINVPRPLVRILRPIFSTDSLKIFGSDKGAWMKYLDDKIDKEQRRPEFGGTRAN</sequence>
<evidence type="ECO:0000256" key="1">
    <source>
        <dbReference type="SAM" id="SignalP"/>
    </source>
</evidence>
<dbReference type="InterPro" id="IPR051064">
    <property type="entry name" value="SEC14/CRAL-TRIO_domain"/>
</dbReference>
<keyword evidence="1" id="KW-0732">Signal</keyword>
<protein>
    <recommendedName>
        <fullName evidence="2">CRAL-TRIO domain-containing protein</fullName>
    </recommendedName>
</protein>
<dbReference type="Proteomes" id="UP001642540">
    <property type="component" value="Unassembled WGS sequence"/>
</dbReference>
<feature type="domain" description="CRAL-TRIO" evidence="2">
    <location>
        <begin position="111"/>
        <end position="280"/>
    </location>
</feature>
<dbReference type="Pfam" id="PF00650">
    <property type="entry name" value="CRAL_TRIO"/>
    <property type="match status" value="1"/>
</dbReference>
<reference evidence="3 4" key="1">
    <citation type="submission" date="2024-08" db="EMBL/GenBank/DDBJ databases">
        <authorList>
            <person name="Cucini C."/>
            <person name="Frati F."/>
        </authorList>
    </citation>
    <scope>NUCLEOTIDE SEQUENCE [LARGE SCALE GENOMIC DNA]</scope>
</reference>
<dbReference type="Gene3D" id="3.40.525.10">
    <property type="entry name" value="CRAL-TRIO lipid binding domain"/>
    <property type="match status" value="1"/>
</dbReference>
<dbReference type="PROSITE" id="PS50191">
    <property type="entry name" value="CRAL_TRIO"/>
    <property type="match status" value="1"/>
</dbReference>
<dbReference type="PANTHER" id="PTHR23324:SF83">
    <property type="entry name" value="SEC14-LIKE PROTEIN 2"/>
    <property type="match status" value="1"/>
</dbReference>
<dbReference type="SUPFAM" id="SSF52087">
    <property type="entry name" value="CRAL/TRIO domain"/>
    <property type="match status" value="1"/>
</dbReference>
<organism evidence="3 4">
    <name type="scientific">Orchesella dallaii</name>
    <dbReference type="NCBI Taxonomy" id="48710"/>
    <lineage>
        <taxon>Eukaryota</taxon>
        <taxon>Metazoa</taxon>
        <taxon>Ecdysozoa</taxon>
        <taxon>Arthropoda</taxon>
        <taxon>Hexapoda</taxon>
        <taxon>Collembola</taxon>
        <taxon>Entomobryomorpha</taxon>
        <taxon>Entomobryoidea</taxon>
        <taxon>Orchesellidae</taxon>
        <taxon>Orchesellinae</taxon>
        <taxon>Orchesella</taxon>
    </lineage>
</organism>
<dbReference type="InterPro" id="IPR001251">
    <property type="entry name" value="CRAL-TRIO_dom"/>
</dbReference>
<accession>A0ABP1PWG1</accession>
<evidence type="ECO:0000313" key="3">
    <source>
        <dbReference type="EMBL" id="CAL8080005.1"/>
    </source>
</evidence>
<dbReference type="InterPro" id="IPR036273">
    <property type="entry name" value="CRAL/TRIO_N_dom_sf"/>
</dbReference>
<keyword evidence="4" id="KW-1185">Reference proteome</keyword>
<gene>
    <name evidence="3" type="ORF">ODALV1_LOCUS4526</name>
</gene>
<dbReference type="SUPFAM" id="SSF46938">
    <property type="entry name" value="CRAL/TRIO N-terminal domain"/>
    <property type="match status" value="1"/>
</dbReference>
<dbReference type="CDD" id="cd00170">
    <property type="entry name" value="SEC14"/>
    <property type="match status" value="1"/>
</dbReference>
<evidence type="ECO:0000259" key="2">
    <source>
        <dbReference type="PROSITE" id="PS50191"/>
    </source>
</evidence>
<feature type="signal peptide" evidence="1">
    <location>
        <begin position="1"/>
        <end position="32"/>
    </location>
</feature>
<comment type="caution">
    <text evidence="3">The sequence shown here is derived from an EMBL/GenBank/DDBJ whole genome shotgun (WGS) entry which is preliminary data.</text>
</comment>
<evidence type="ECO:0000313" key="4">
    <source>
        <dbReference type="Proteomes" id="UP001642540"/>
    </source>
</evidence>
<proteinExistence type="predicted"/>
<dbReference type="InterPro" id="IPR036865">
    <property type="entry name" value="CRAL-TRIO_dom_sf"/>
</dbReference>
<dbReference type="PANTHER" id="PTHR23324">
    <property type="entry name" value="SEC14 RELATED PROTEIN"/>
    <property type="match status" value="1"/>
</dbReference>
<name>A0ABP1PWG1_9HEXA</name>
<feature type="chain" id="PRO_5046493202" description="CRAL-TRIO domain-containing protein" evidence="1">
    <location>
        <begin position="33"/>
        <end position="280"/>
    </location>
</feature>
<dbReference type="EMBL" id="CAXLJM020000014">
    <property type="protein sequence ID" value="CAL8080005.1"/>
    <property type="molecule type" value="Genomic_DNA"/>
</dbReference>